<organism evidence="2">
    <name type="scientific">Anopheles darlingi</name>
    <name type="common">Mosquito</name>
    <dbReference type="NCBI Taxonomy" id="43151"/>
    <lineage>
        <taxon>Eukaryota</taxon>
        <taxon>Metazoa</taxon>
        <taxon>Ecdysozoa</taxon>
        <taxon>Arthropoda</taxon>
        <taxon>Hexapoda</taxon>
        <taxon>Insecta</taxon>
        <taxon>Pterygota</taxon>
        <taxon>Neoptera</taxon>
        <taxon>Endopterygota</taxon>
        <taxon>Diptera</taxon>
        <taxon>Nematocera</taxon>
        <taxon>Culicoidea</taxon>
        <taxon>Culicidae</taxon>
        <taxon>Anophelinae</taxon>
        <taxon>Anopheles</taxon>
    </lineage>
</organism>
<accession>A0A2M4DBY7</accession>
<dbReference type="AlphaFoldDB" id="A0A2M4DBY7"/>
<name>A0A2M4DBY7_ANODA</name>
<sequence>MVMIGAWLFLSTSIVFSQDFLKTPSTPVLSPYRRRDRESNETEWFQVLANFCPTRTQYRNRCGSPQPSVDVDQDVLHMPITDSEDVTNHRASGDTLHVFLALREPVARLGIVLEEVVPKDGLQSTTDAAIVFQLIVKCLARLCILLEEFTCPRWIIIIRTMPCVTLHHPYTYRHRIFAPLQYAALAGQWNNLVRPYRKLPPCRFLIVAQ</sequence>
<evidence type="ECO:0000313" key="2">
    <source>
        <dbReference type="EMBL" id="MBW75093.1"/>
    </source>
</evidence>
<feature type="chain" id="PRO_5014746931" evidence="1">
    <location>
        <begin position="18"/>
        <end position="209"/>
    </location>
</feature>
<protein>
    <submittedName>
        <fullName evidence="2">Putative secreted protein</fullName>
    </submittedName>
</protein>
<proteinExistence type="predicted"/>
<reference evidence="2" key="1">
    <citation type="submission" date="2018-01" db="EMBL/GenBank/DDBJ databases">
        <title>An insight into the sialome of Amazonian anophelines.</title>
        <authorList>
            <person name="Ribeiro J.M."/>
            <person name="Scarpassa V."/>
            <person name="Calvo E."/>
        </authorList>
    </citation>
    <scope>NUCLEOTIDE SEQUENCE</scope>
</reference>
<keyword evidence="1" id="KW-0732">Signal</keyword>
<evidence type="ECO:0000256" key="1">
    <source>
        <dbReference type="SAM" id="SignalP"/>
    </source>
</evidence>
<dbReference type="EMBL" id="GGFL01010915">
    <property type="protein sequence ID" value="MBW75093.1"/>
    <property type="molecule type" value="Transcribed_RNA"/>
</dbReference>
<feature type="signal peptide" evidence="1">
    <location>
        <begin position="1"/>
        <end position="17"/>
    </location>
</feature>